<dbReference type="Proteomes" id="UP000252254">
    <property type="component" value="Unassembled WGS sequence"/>
</dbReference>
<feature type="transmembrane region" description="Helical" evidence="1">
    <location>
        <begin position="31"/>
        <end position="50"/>
    </location>
</feature>
<keyword evidence="1" id="KW-0812">Transmembrane</keyword>
<keyword evidence="3" id="KW-1185">Reference proteome</keyword>
<proteinExistence type="predicted"/>
<dbReference type="AlphaFoldDB" id="A0A366E171"/>
<keyword evidence="1" id="KW-1133">Transmembrane helix</keyword>
<feature type="transmembrane region" description="Helical" evidence="1">
    <location>
        <begin position="7"/>
        <end position="25"/>
    </location>
</feature>
<reference evidence="2 3" key="1">
    <citation type="submission" date="2018-06" db="EMBL/GenBank/DDBJ databases">
        <title>Genomic Encyclopedia of Type Strains, Phase IV (KMG-IV): sequencing the most valuable type-strain genomes for metagenomic binning, comparative biology and taxonomic classification.</title>
        <authorList>
            <person name="Goeker M."/>
        </authorList>
    </citation>
    <scope>NUCLEOTIDE SEQUENCE [LARGE SCALE GENOMIC DNA]</scope>
    <source>
        <strain evidence="2 3">DSM 15140</strain>
    </source>
</reference>
<sequence length="55" mass="6487">MKIKVALILLAPLYILLCIFDYIFINSFDWKANIFESIFVMALIMLFDIIESKLK</sequence>
<evidence type="ECO:0000313" key="3">
    <source>
        <dbReference type="Proteomes" id="UP000252254"/>
    </source>
</evidence>
<accession>A0A366E171</accession>
<protein>
    <submittedName>
        <fullName evidence="2">Uncharacterized protein</fullName>
    </submittedName>
</protein>
<evidence type="ECO:0000256" key="1">
    <source>
        <dbReference type="SAM" id="Phobius"/>
    </source>
</evidence>
<dbReference type="EMBL" id="QNRI01000009">
    <property type="protein sequence ID" value="RBO95188.1"/>
    <property type="molecule type" value="Genomic_DNA"/>
</dbReference>
<gene>
    <name evidence="2" type="ORF">DES48_10925</name>
</gene>
<keyword evidence="1" id="KW-0472">Membrane</keyword>
<comment type="caution">
    <text evidence="2">The sequence shown here is derived from an EMBL/GenBank/DDBJ whole genome shotgun (WGS) entry which is preliminary data.</text>
</comment>
<name>A0A366E171_9BACI</name>
<organism evidence="2 3">
    <name type="scientific">Paraliobacillus ryukyuensis</name>
    <dbReference type="NCBI Taxonomy" id="200904"/>
    <lineage>
        <taxon>Bacteria</taxon>
        <taxon>Bacillati</taxon>
        <taxon>Bacillota</taxon>
        <taxon>Bacilli</taxon>
        <taxon>Bacillales</taxon>
        <taxon>Bacillaceae</taxon>
        <taxon>Paraliobacillus</taxon>
    </lineage>
</organism>
<evidence type="ECO:0000313" key="2">
    <source>
        <dbReference type="EMBL" id="RBO95188.1"/>
    </source>
</evidence>